<comment type="caution">
    <text evidence="2">The sequence shown here is derived from an EMBL/GenBank/DDBJ whole genome shotgun (WGS) entry which is preliminary data.</text>
</comment>
<name>A0A3L7A2J1_9HYPH</name>
<dbReference type="Proteomes" id="UP000269692">
    <property type="component" value="Unassembled WGS sequence"/>
</dbReference>
<evidence type="ECO:0000313" key="3">
    <source>
        <dbReference type="Proteomes" id="UP000269692"/>
    </source>
</evidence>
<sequence>MSCPRPMLIRAATAADLPHITAIYAQAVREGTASFELVPPGREEMARRMAAIADQGYPYLAAEIDGAFAGYAYASAFRPRAAYRHTVEDSIYVAAAFHGRGIGRALLDALIDACERRGYRQMVAVIGDSANEGSIALHRACGFAHMGTLAATGLKFGRWVDTVLMQRPLGPGASDIPGM</sequence>
<feature type="domain" description="N-acetyltransferase" evidence="1">
    <location>
        <begin position="7"/>
        <end position="170"/>
    </location>
</feature>
<keyword evidence="3" id="KW-1185">Reference proteome</keyword>
<dbReference type="Pfam" id="PF13420">
    <property type="entry name" value="Acetyltransf_4"/>
    <property type="match status" value="1"/>
</dbReference>
<dbReference type="CDD" id="cd04301">
    <property type="entry name" value="NAT_SF"/>
    <property type="match status" value="1"/>
</dbReference>
<dbReference type="SUPFAM" id="SSF55729">
    <property type="entry name" value="Acyl-CoA N-acyltransferases (Nat)"/>
    <property type="match status" value="1"/>
</dbReference>
<proteinExistence type="predicted"/>
<dbReference type="PANTHER" id="PTHR43072">
    <property type="entry name" value="N-ACETYLTRANSFERASE"/>
    <property type="match status" value="1"/>
</dbReference>
<dbReference type="PANTHER" id="PTHR43072:SF8">
    <property type="entry name" value="ACYLTRANSFERASE FABY-RELATED"/>
    <property type="match status" value="1"/>
</dbReference>
<evidence type="ECO:0000259" key="1">
    <source>
        <dbReference type="PROSITE" id="PS51186"/>
    </source>
</evidence>
<dbReference type="PROSITE" id="PS51186">
    <property type="entry name" value="GNAT"/>
    <property type="match status" value="1"/>
</dbReference>
<dbReference type="EMBL" id="RCTF01000020">
    <property type="protein sequence ID" value="RLP74205.1"/>
    <property type="molecule type" value="Genomic_DNA"/>
</dbReference>
<gene>
    <name evidence="2" type="ORF">D9R14_19295</name>
</gene>
<dbReference type="InterPro" id="IPR000182">
    <property type="entry name" value="GNAT_dom"/>
</dbReference>
<dbReference type="Gene3D" id="3.40.630.30">
    <property type="match status" value="1"/>
</dbReference>
<reference evidence="2 3" key="1">
    <citation type="submission" date="2018-10" db="EMBL/GenBank/DDBJ databases">
        <title>Xanthobacter tagetidis genome sequencing and assembly.</title>
        <authorList>
            <person name="Maclea K.S."/>
            <person name="Goen A.E."/>
            <person name="Fatima S.A."/>
        </authorList>
    </citation>
    <scope>NUCLEOTIDE SEQUENCE [LARGE SCALE GENOMIC DNA]</scope>
    <source>
        <strain evidence="2 3">ATCC 700314</strain>
    </source>
</reference>
<organism evidence="2 3">
    <name type="scientific">Xanthobacter tagetidis</name>
    <dbReference type="NCBI Taxonomy" id="60216"/>
    <lineage>
        <taxon>Bacteria</taxon>
        <taxon>Pseudomonadati</taxon>
        <taxon>Pseudomonadota</taxon>
        <taxon>Alphaproteobacteria</taxon>
        <taxon>Hyphomicrobiales</taxon>
        <taxon>Xanthobacteraceae</taxon>
        <taxon>Xanthobacter</taxon>
    </lineage>
</organism>
<dbReference type="InterPro" id="IPR016181">
    <property type="entry name" value="Acyl_CoA_acyltransferase"/>
</dbReference>
<dbReference type="RefSeq" id="WP_121624985.1">
    <property type="nucleotide sequence ID" value="NZ_JACIIW010000007.1"/>
</dbReference>
<accession>A0A3L7A2J1</accession>
<dbReference type="AlphaFoldDB" id="A0A3L7A2J1"/>
<dbReference type="GO" id="GO:0016747">
    <property type="term" value="F:acyltransferase activity, transferring groups other than amino-acyl groups"/>
    <property type="evidence" value="ECO:0007669"/>
    <property type="project" value="InterPro"/>
</dbReference>
<protein>
    <submittedName>
        <fullName evidence="2">N-acetyltransferase family protein</fullName>
    </submittedName>
</protein>
<dbReference type="OrthoDB" id="5459937at2"/>
<evidence type="ECO:0000313" key="2">
    <source>
        <dbReference type="EMBL" id="RLP74205.1"/>
    </source>
</evidence>
<keyword evidence="2" id="KW-0808">Transferase</keyword>